<feature type="chain" id="PRO_5007429569" evidence="6">
    <location>
        <begin position="22"/>
        <end position="81"/>
    </location>
</feature>
<proteinExistence type="evidence at transcript level"/>
<evidence type="ECO:0000313" key="7">
    <source>
        <dbReference type="EMBL" id="ALL34513.1"/>
    </source>
</evidence>
<keyword evidence="7" id="KW-0813">Transport</keyword>
<keyword evidence="7" id="KW-0406">Ion transport</keyword>
<dbReference type="GO" id="GO:0034220">
    <property type="term" value="P:monoatomic ion transmembrane transport"/>
    <property type="evidence" value="ECO:0007669"/>
    <property type="project" value="UniProtKB-KW"/>
</dbReference>
<dbReference type="EMBL" id="KT948923">
    <property type="protein sequence ID" value="ALL34513.1"/>
    <property type="molecule type" value="mRNA"/>
</dbReference>
<dbReference type="GO" id="GO:0042151">
    <property type="term" value="C:nematocyst"/>
    <property type="evidence" value="ECO:0007669"/>
    <property type="project" value="UniProtKB-SubCell"/>
</dbReference>
<gene>
    <name evidence="7" type="primary">NaTx</name>
</gene>
<evidence type="ECO:0000256" key="6">
    <source>
        <dbReference type="SAM" id="SignalP"/>
    </source>
</evidence>
<keyword evidence="3" id="KW-0964">Secreted</keyword>
<keyword evidence="7" id="KW-0407">Ion channel</keyword>
<dbReference type="AlphaFoldDB" id="A0A0S1M155"/>
<evidence type="ECO:0000256" key="2">
    <source>
        <dbReference type="ARBA" id="ARBA00004613"/>
    </source>
</evidence>
<feature type="non-terminal residue" evidence="7">
    <location>
        <position position="81"/>
    </location>
</feature>
<evidence type="ECO:0000256" key="1">
    <source>
        <dbReference type="ARBA" id="ARBA00004532"/>
    </source>
</evidence>
<evidence type="ECO:0000256" key="3">
    <source>
        <dbReference type="ARBA" id="ARBA00022525"/>
    </source>
</evidence>
<protein>
    <submittedName>
        <fullName evidence="7">Sodium channel toxin protein</fullName>
    </submittedName>
</protein>
<dbReference type="InterPro" id="IPR023355">
    <property type="entry name" value="Myo_ane_neurotoxin_sf"/>
</dbReference>
<keyword evidence="4" id="KW-1015">Disulfide bond</keyword>
<dbReference type="SUPFAM" id="SSF57392">
    <property type="entry name" value="Defensin-like"/>
    <property type="match status" value="1"/>
</dbReference>
<keyword evidence="5" id="KW-0166">Nematocyst</keyword>
<reference evidence="7" key="1">
    <citation type="journal article" date="2015" name="Toxicon">
        <title>Multi-copy venom genes hidden in de novo transcriptome assemblies, a cautionary tale with the snakelocks sea anemone Anemonia sulcata (Pennant, 1977).</title>
        <authorList>
            <person name="Macrander J."/>
            <person name="Broe M."/>
            <person name="Daly M."/>
        </authorList>
    </citation>
    <scope>NUCLEOTIDE SEQUENCE</scope>
</reference>
<evidence type="ECO:0000256" key="5">
    <source>
        <dbReference type="ARBA" id="ARBA00023331"/>
    </source>
</evidence>
<dbReference type="Gene3D" id="2.20.20.10">
    <property type="entry name" value="Anthopleurin-A"/>
    <property type="match status" value="1"/>
</dbReference>
<sequence length="81" mass="8780">MMNRLLVFLMLGAAFMLVVSAIDQDANEDVNMVKRGAPCLCKSDGPNTRGNSMSGTIWVFGCPSGWNDCEGRAIIGYCCKQ</sequence>
<comment type="subcellular location">
    <subcellularLocation>
        <location evidence="1">Nematocyst</location>
    </subcellularLocation>
    <subcellularLocation>
        <location evidence="2">Secreted</location>
    </subcellularLocation>
</comment>
<feature type="signal peptide" evidence="6">
    <location>
        <begin position="1"/>
        <end position="21"/>
    </location>
</feature>
<dbReference type="EMBL" id="KT948918">
    <property type="protein sequence ID" value="ALL34509.1"/>
    <property type="molecule type" value="mRNA"/>
</dbReference>
<evidence type="ECO:0000256" key="4">
    <source>
        <dbReference type="ARBA" id="ARBA00023157"/>
    </source>
</evidence>
<dbReference type="SMR" id="A0A0S1M155"/>
<dbReference type="GO" id="GO:0005576">
    <property type="term" value="C:extracellular region"/>
    <property type="evidence" value="ECO:0007669"/>
    <property type="project" value="UniProtKB-SubCell"/>
</dbReference>
<name>A0A0S1M155_ANESU</name>
<accession>A0A0S1M155</accession>
<organism evidence="7">
    <name type="scientific">Anemonia sulcata</name>
    <name type="common">Mediterranean snakelocks sea anemone</name>
    <dbReference type="NCBI Taxonomy" id="6108"/>
    <lineage>
        <taxon>Eukaryota</taxon>
        <taxon>Metazoa</taxon>
        <taxon>Cnidaria</taxon>
        <taxon>Anthozoa</taxon>
        <taxon>Hexacorallia</taxon>
        <taxon>Actiniaria</taxon>
        <taxon>Actiniidae</taxon>
        <taxon>Anemonia</taxon>
    </lineage>
</organism>
<dbReference type="Pfam" id="PF00706">
    <property type="entry name" value="Toxin_4"/>
    <property type="match status" value="1"/>
</dbReference>
<keyword evidence="6" id="KW-0732">Signal</keyword>